<feature type="domain" description="Glycosyl transferase family 1" evidence="3">
    <location>
        <begin position="172"/>
        <end position="329"/>
    </location>
</feature>
<dbReference type="Gene3D" id="3.40.50.2000">
    <property type="entry name" value="Glycogen Phosphorylase B"/>
    <property type="match status" value="6"/>
</dbReference>
<organism evidence="6 7">
    <name type="scientific">Williamsia serinedens</name>
    <dbReference type="NCBI Taxonomy" id="391736"/>
    <lineage>
        <taxon>Bacteria</taxon>
        <taxon>Bacillati</taxon>
        <taxon>Actinomycetota</taxon>
        <taxon>Actinomycetes</taxon>
        <taxon>Mycobacteriales</taxon>
        <taxon>Nocardiaceae</taxon>
        <taxon>Williamsia</taxon>
    </lineage>
</organism>
<evidence type="ECO:0000313" key="7">
    <source>
        <dbReference type="Proteomes" id="UP001205740"/>
    </source>
</evidence>
<reference evidence="6 7" key="1">
    <citation type="submission" date="2022-06" db="EMBL/GenBank/DDBJ databases">
        <title>Genomic Encyclopedia of Archaeal and Bacterial Type Strains, Phase II (KMG-II): from individual species to whole genera.</title>
        <authorList>
            <person name="Goeker M."/>
        </authorList>
    </citation>
    <scope>NUCLEOTIDE SEQUENCE [LARGE SCALE GENOMIC DNA]</scope>
    <source>
        <strain evidence="6 7">DSM 45037</strain>
    </source>
</reference>
<gene>
    <name evidence="6" type="ORF">LX12_002748</name>
</gene>
<dbReference type="SUPFAM" id="SSF53756">
    <property type="entry name" value="UDP-Glycosyltransferase/glycogen phosphorylase"/>
    <property type="match status" value="3"/>
</dbReference>
<dbReference type="InterPro" id="IPR028098">
    <property type="entry name" value="Glyco_trans_4-like_N"/>
</dbReference>
<evidence type="ECO:0000256" key="1">
    <source>
        <dbReference type="ARBA" id="ARBA00022676"/>
    </source>
</evidence>
<dbReference type="Pfam" id="PF00534">
    <property type="entry name" value="Glycos_transf_1"/>
    <property type="match status" value="3"/>
</dbReference>
<dbReference type="Pfam" id="PF13439">
    <property type="entry name" value="Glyco_transf_4"/>
    <property type="match status" value="2"/>
</dbReference>
<keyword evidence="1" id="KW-0328">Glycosyltransferase</keyword>
<feature type="domain" description="Glycosyl transferase family 1" evidence="3">
    <location>
        <begin position="551"/>
        <end position="708"/>
    </location>
</feature>
<evidence type="ECO:0000259" key="3">
    <source>
        <dbReference type="Pfam" id="PF00534"/>
    </source>
</evidence>
<evidence type="ECO:0000256" key="2">
    <source>
        <dbReference type="ARBA" id="ARBA00022679"/>
    </source>
</evidence>
<accession>A0ABT1H2T4</accession>
<evidence type="ECO:0000259" key="5">
    <source>
        <dbReference type="Pfam" id="PF13579"/>
    </source>
</evidence>
<dbReference type="EMBL" id="JAMTCG010000005">
    <property type="protein sequence ID" value="MCP2161549.1"/>
    <property type="molecule type" value="Genomic_DNA"/>
</dbReference>
<dbReference type="PANTHER" id="PTHR12526:SF630">
    <property type="entry name" value="GLYCOSYLTRANSFERASE"/>
    <property type="match status" value="1"/>
</dbReference>
<comment type="caution">
    <text evidence="6">The sequence shown here is derived from an EMBL/GenBank/DDBJ whole genome shotgun (WGS) entry which is preliminary data.</text>
</comment>
<protein>
    <submittedName>
        <fullName evidence="6">Glycosyltransferase involved in cell wall bisynthesis</fullName>
    </submittedName>
</protein>
<name>A0ABT1H2T4_9NOCA</name>
<feature type="domain" description="Glycosyltransferase subfamily 4-like N-terminal" evidence="4">
    <location>
        <begin position="753"/>
        <end position="899"/>
    </location>
</feature>
<dbReference type="PANTHER" id="PTHR12526">
    <property type="entry name" value="GLYCOSYLTRANSFERASE"/>
    <property type="match status" value="1"/>
</dbReference>
<keyword evidence="7" id="KW-1185">Reference proteome</keyword>
<dbReference type="Pfam" id="PF13579">
    <property type="entry name" value="Glyco_trans_4_4"/>
    <property type="match status" value="1"/>
</dbReference>
<proteinExistence type="predicted"/>
<dbReference type="Proteomes" id="UP001205740">
    <property type="component" value="Unassembled WGS sequence"/>
</dbReference>
<sequence length="1117" mass="118284">MGRSVVPGPRVLWASTSTSTRGGVASTVSAVLSTELTRHWRIRHVATHRDGPAVVKVVTFLLGALRFVAELLLRRPALVHLHTASYGSFARKAVLATVAHALRVPVVLHVHGAEFHLFAERLPGPLRAVLVRILTGSAAVVALGPGWARRLSAIAPIARVVVVPNAVPARTPSLRPDGPPRVLFLGRVGDRKGTFDLVRAWAASPVARGAHLTIAGDGEVDRARALVADLGVVDSVDVLGWVGTETVDDLLGRSDVLVLPSHDEGQPMAVLEAMAAGLCVVASPVGGVPDILDDTCAVLVPPGDVDGLRVALDDVLGDDGRRRALAAAAHLRFRADFDVDTVWRRIDALYREITDRPVTPAPVRVMHVVPDLRIGGAERHVATLMPALDRSRFTPSVVCIGEPGDLFDDLVAGGVQAVALRRSRRDAPRALRDLVRHMRAQRPDIVLTRGYNADVLGRVAAVLAGVPHRAVWIHHVAAGDDRPWPRRVVDRLLDSRTDRYLGVAHAQSPFLTDTLGHPAEKVVIVRNGVDVAGFTDLSSTPRTPVALPGVDGDGPVMGTVSAMRPEKDHETFLRAAAAVAVDVPDLRVLVVGDGPERRRSEALARQLGIAHCTAFVGATSDVPAMLAAMDVFVLSSDAVECLPMALLEAMASGLPAVCTDIGGLREMVEEGVTGHLVPIRRPDALASAVVDVLADPARARSLGAAGRARARAQFDRSVMVQATQDVLCDIVSRPPAPTARPVTLTVVMDLTFVGGAERLLLSLCQALDRSAVTPRIVCLREEGPLADDFRAHGVRVDVLAGRSGRDPRRVTALATYLRRTGTDVVLVAHHHRAALVVGRLAAALAGIPSVVAAHDMDLAAVGGRVLPRSAVTTLAASRALVLLSRAQGDYLRTAEGVGSSPWSRTREVVIGNGIPLPPPPTRDRRDRARRLLGLADDDVAVGIVARLSAQKAHEVALAAFAKMLADCPTALLLLVGTGPREQELRTLAGDLGVAHRVRFLGVRDDVPDLLPGLDISCLSSVHEGVPLVLAESMAAAVPVVATGCGSVPDMVTDGVEGFVVGVGDHDALADRLIALASDPDLRRRLGAAGRDRARRQFDIAATARGYERLVTQVARGR</sequence>
<keyword evidence="2" id="KW-0808">Transferase</keyword>
<evidence type="ECO:0000259" key="4">
    <source>
        <dbReference type="Pfam" id="PF13439"/>
    </source>
</evidence>
<dbReference type="RefSeq" id="WP_253655145.1">
    <property type="nucleotide sequence ID" value="NZ_BAAAOE010000001.1"/>
</dbReference>
<feature type="domain" description="Glycosyl transferase family 1" evidence="3">
    <location>
        <begin position="926"/>
        <end position="1091"/>
    </location>
</feature>
<feature type="domain" description="Glycosyltransferase subfamily 4-like N-terminal" evidence="5">
    <location>
        <begin position="53"/>
        <end position="165"/>
    </location>
</feature>
<dbReference type="CDD" id="cd03801">
    <property type="entry name" value="GT4_PimA-like"/>
    <property type="match status" value="1"/>
</dbReference>
<evidence type="ECO:0000313" key="6">
    <source>
        <dbReference type="EMBL" id="MCP2161549.1"/>
    </source>
</evidence>
<feature type="domain" description="Glycosyltransferase subfamily 4-like N-terminal" evidence="4">
    <location>
        <begin position="374"/>
        <end position="531"/>
    </location>
</feature>
<dbReference type="InterPro" id="IPR001296">
    <property type="entry name" value="Glyco_trans_1"/>
</dbReference>